<protein>
    <submittedName>
        <fullName evidence="3">ABC transporter substrate-binding protein</fullName>
    </submittedName>
</protein>
<dbReference type="RefSeq" id="WP_379261120.1">
    <property type="nucleotide sequence ID" value="NZ_JBHUMJ010000002.1"/>
</dbReference>
<reference evidence="4" key="1">
    <citation type="journal article" date="2019" name="Int. J. Syst. Evol. Microbiol.">
        <title>The Global Catalogue of Microorganisms (GCM) 10K type strain sequencing project: providing services to taxonomists for standard genome sequencing and annotation.</title>
        <authorList>
            <consortium name="The Broad Institute Genomics Platform"/>
            <consortium name="The Broad Institute Genome Sequencing Center for Infectious Disease"/>
            <person name="Wu L."/>
            <person name="Ma J."/>
        </authorList>
    </citation>
    <scope>NUCLEOTIDE SEQUENCE [LARGE SCALE GENOMIC DNA]</scope>
    <source>
        <strain evidence="4">KCTC 33849</strain>
    </source>
</reference>
<dbReference type="SUPFAM" id="SSF53850">
    <property type="entry name" value="Periplasmic binding protein-like II"/>
    <property type="match status" value="1"/>
</dbReference>
<dbReference type="PANTHER" id="PTHR43649:SF12">
    <property type="entry name" value="DIACETYLCHITOBIOSE BINDING PROTEIN DASA"/>
    <property type="match status" value="1"/>
</dbReference>
<dbReference type="EMBL" id="JBHUMJ010000002">
    <property type="protein sequence ID" value="MFD2700270.1"/>
    <property type="molecule type" value="Genomic_DNA"/>
</dbReference>
<evidence type="ECO:0000313" key="3">
    <source>
        <dbReference type="EMBL" id="MFD2700270.1"/>
    </source>
</evidence>
<evidence type="ECO:0000256" key="2">
    <source>
        <dbReference type="SAM" id="SignalP"/>
    </source>
</evidence>
<dbReference type="Pfam" id="PF01547">
    <property type="entry name" value="SBP_bac_1"/>
    <property type="match status" value="1"/>
</dbReference>
<feature type="signal peptide" evidence="2">
    <location>
        <begin position="1"/>
        <end position="20"/>
    </location>
</feature>
<dbReference type="InterPro" id="IPR006059">
    <property type="entry name" value="SBP"/>
</dbReference>
<proteinExistence type="predicted"/>
<feature type="chain" id="PRO_5046558998" evidence="2">
    <location>
        <begin position="21"/>
        <end position="475"/>
    </location>
</feature>
<accession>A0ABW5SKJ8</accession>
<feature type="region of interest" description="Disordered" evidence="1">
    <location>
        <begin position="27"/>
        <end position="69"/>
    </location>
</feature>
<dbReference type="InterPro" id="IPR050490">
    <property type="entry name" value="Bact_solute-bd_prot1"/>
</dbReference>
<keyword evidence="2" id="KW-0732">Signal</keyword>
<sequence length="475" mass="52450">MRKMKALLSLLMVFTFIFLAACSGGGADTPADAPETTPETNTEASGGNDTEPAAETDTENTEEAVAEDVPDLGGRVIKLSAWWDLTPTDTDAQGKALVEQLKKTEEKYNVKFEFVNIPYEEYMEKFTASVLAGEPLADITYLEYKAVLPAIQKGQLHKISEFTTPESSINTDQRLANAGPALLGEQYGFYGGMPSNGGVGIHYNRDLFEELGLPDLQELYDKGEWTWDKMLEIAKQATKDTNNDGKMDTWGFSGWSAQVGRNLIVANGGNTVLDPAGDETKATEGLTDPRTIEAIEYLASLYNNNVVKVKSGDKTLWEETDTFKDGDIAMFHAAQWQIGDINFEIGVVPYPIGPQGNPEVTYGDTALNAYFIPKGVKDPALVYQIFEELYDVPQLEEYPSQNYLESLYSYEDDIRIIRENITGTGLVSLDEAYPEYPYYSFVADVLVENASVASAAEKYKQQAQASIDKLEAQNK</sequence>
<evidence type="ECO:0000256" key="1">
    <source>
        <dbReference type="SAM" id="MobiDB-lite"/>
    </source>
</evidence>
<comment type="caution">
    <text evidence="3">The sequence shown here is derived from an EMBL/GenBank/DDBJ whole genome shotgun (WGS) entry which is preliminary data.</text>
</comment>
<dbReference type="PANTHER" id="PTHR43649">
    <property type="entry name" value="ARABINOSE-BINDING PROTEIN-RELATED"/>
    <property type="match status" value="1"/>
</dbReference>
<feature type="compositionally biased region" description="Low complexity" evidence="1">
    <location>
        <begin position="28"/>
        <end position="51"/>
    </location>
</feature>
<dbReference type="PROSITE" id="PS51257">
    <property type="entry name" value="PROKAR_LIPOPROTEIN"/>
    <property type="match status" value="1"/>
</dbReference>
<dbReference type="Proteomes" id="UP001597540">
    <property type="component" value="Unassembled WGS sequence"/>
</dbReference>
<keyword evidence="4" id="KW-1185">Reference proteome</keyword>
<feature type="compositionally biased region" description="Acidic residues" evidence="1">
    <location>
        <begin position="52"/>
        <end position="69"/>
    </location>
</feature>
<organism evidence="3 4">
    <name type="scientific">Paenibacillus shunpengii</name>
    <dbReference type="NCBI Taxonomy" id="2054424"/>
    <lineage>
        <taxon>Bacteria</taxon>
        <taxon>Bacillati</taxon>
        <taxon>Bacillota</taxon>
        <taxon>Bacilli</taxon>
        <taxon>Bacillales</taxon>
        <taxon>Paenibacillaceae</taxon>
        <taxon>Paenibacillus</taxon>
    </lineage>
</organism>
<gene>
    <name evidence="3" type="ORF">ACFSVM_07290</name>
</gene>
<dbReference type="Gene3D" id="3.40.190.10">
    <property type="entry name" value="Periplasmic binding protein-like II"/>
    <property type="match status" value="1"/>
</dbReference>
<evidence type="ECO:0000313" key="4">
    <source>
        <dbReference type="Proteomes" id="UP001597540"/>
    </source>
</evidence>
<name>A0ABW5SKJ8_9BACL</name>